<dbReference type="EMBL" id="DF977001">
    <property type="protein sequence ID" value="GAQ25057.1"/>
    <property type="molecule type" value="Genomic_DNA"/>
</dbReference>
<dbReference type="InterPro" id="IPR051461">
    <property type="entry name" value="UPF0750_membrane"/>
</dbReference>
<dbReference type="STRING" id="224999.GCA_001485475_01072"/>
<dbReference type="Pfam" id="PF02588">
    <property type="entry name" value="YitT_membrane"/>
    <property type="match status" value="1"/>
</dbReference>
<comment type="subcellular location">
    <subcellularLocation>
        <location evidence="1">Cell membrane</location>
        <topology evidence="1">Multi-pass membrane protein</topology>
    </subcellularLocation>
</comment>
<name>A0A0U9HMJ5_9FIRM</name>
<sequence length="283" mass="30841">MKSKAKTLIVEYAQIVIGSFIGALSLTMFLVPNKVAAGGLSGLATVLYYLFKLPVGWTMLVLNIPLFVAAVVFLGKGVGIKTIVGTLLFSLFTEMTAGFPVVTTDLLLATVYGGILLGIGLGIIFRVRGSTGGTDLAAMILNHFISSISIGQGIMIIDFFVIILSGITFSWELAMYAWIALFISSKVIDIIQEGFNYAKAVYIISNETEAISQRILSDMQRGLTFLKAEGGFTRQDKNVLLCVITRMEVSKLKNIVYQTDPRAFVIIHDVHEVLGEGFTYKND</sequence>
<dbReference type="RefSeq" id="WP_059032480.1">
    <property type="nucleotide sequence ID" value="NZ_BSDW01000001.1"/>
</dbReference>
<evidence type="ECO:0000259" key="7">
    <source>
        <dbReference type="Pfam" id="PF10035"/>
    </source>
</evidence>
<evidence type="ECO:0000256" key="3">
    <source>
        <dbReference type="ARBA" id="ARBA00022692"/>
    </source>
</evidence>
<evidence type="ECO:0000313" key="8">
    <source>
        <dbReference type="EMBL" id="GAQ25057.1"/>
    </source>
</evidence>
<evidence type="ECO:0000256" key="2">
    <source>
        <dbReference type="ARBA" id="ARBA00022475"/>
    </source>
</evidence>
<dbReference type="Gene3D" id="3.30.70.120">
    <property type="match status" value="1"/>
</dbReference>
<gene>
    <name evidence="8" type="ORF">TSYNT_775</name>
</gene>
<feature type="transmembrane region" description="Helical" evidence="6">
    <location>
        <begin position="107"/>
        <end position="127"/>
    </location>
</feature>
<dbReference type="GO" id="GO:0005886">
    <property type="term" value="C:plasma membrane"/>
    <property type="evidence" value="ECO:0007669"/>
    <property type="project" value="UniProtKB-SubCell"/>
</dbReference>
<protein>
    <submittedName>
        <fullName evidence="8">Uncharacterized membrane-anchored protein YitT</fullName>
    </submittedName>
</protein>
<dbReference type="Proteomes" id="UP000062160">
    <property type="component" value="Unassembled WGS sequence"/>
</dbReference>
<evidence type="ECO:0000256" key="5">
    <source>
        <dbReference type="ARBA" id="ARBA00023136"/>
    </source>
</evidence>
<keyword evidence="3 6" id="KW-0812">Transmembrane</keyword>
<feature type="domain" description="DUF2179" evidence="7">
    <location>
        <begin position="221"/>
        <end position="275"/>
    </location>
</feature>
<dbReference type="Pfam" id="PF10035">
    <property type="entry name" value="DUF2179"/>
    <property type="match status" value="1"/>
</dbReference>
<dbReference type="PANTHER" id="PTHR33545">
    <property type="entry name" value="UPF0750 MEMBRANE PROTEIN YITT-RELATED"/>
    <property type="match status" value="1"/>
</dbReference>
<evidence type="ECO:0000256" key="4">
    <source>
        <dbReference type="ARBA" id="ARBA00022989"/>
    </source>
</evidence>
<feature type="transmembrane region" description="Helical" evidence="6">
    <location>
        <begin position="139"/>
        <end position="167"/>
    </location>
</feature>
<dbReference type="InterPro" id="IPR003740">
    <property type="entry name" value="YitT"/>
</dbReference>
<accession>A0A0U9HMJ5</accession>
<feature type="transmembrane region" description="Helical" evidence="6">
    <location>
        <begin position="51"/>
        <end position="75"/>
    </location>
</feature>
<dbReference type="AlphaFoldDB" id="A0A0U9HMJ5"/>
<evidence type="ECO:0000256" key="1">
    <source>
        <dbReference type="ARBA" id="ARBA00004651"/>
    </source>
</evidence>
<evidence type="ECO:0000313" key="9">
    <source>
        <dbReference type="Proteomes" id="UP000062160"/>
    </source>
</evidence>
<dbReference type="InterPro" id="IPR015867">
    <property type="entry name" value="N-reg_PII/ATP_PRibTrfase_C"/>
</dbReference>
<keyword evidence="2" id="KW-1003">Cell membrane</keyword>
<feature type="transmembrane region" description="Helical" evidence="6">
    <location>
        <begin position="82"/>
        <end position="101"/>
    </location>
</feature>
<dbReference type="PIRSF" id="PIRSF006483">
    <property type="entry name" value="Membrane_protein_YitT"/>
    <property type="match status" value="1"/>
</dbReference>
<dbReference type="OrthoDB" id="9779786at2"/>
<evidence type="ECO:0000256" key="6">
    <source>
        <dbReference type="SAM" id="Phobius"/>
    </source>
</evidence>
<feature type="transmembrane region" description="Helical" evidence="6">
    <location>
        <begin position="12"/>
        <end position="31"/>
    </location>
</feature>
<keyword evidence="5 6" id="KW-0472">Membrane</keyword>
<reference evidence="8" key="1">
    <citation type="journal article" date="2016" name="Genome Announc.">
        <title>Draft Genome Sequence of the Syntrophic Lactate-Degrading Bacterium Tepidanaerobacter syntrophicus JLT.</title>
        <authorList>
            <person name="Matsuura N."/>
            <person name="Ohashi A."/>
            <person name="Tourlousse D.M."/>
            <person name="Sekiguchi Y."/>
        </authorList>
    </citation>
    <scope>NUCLEOTIDE SEQUENCE [LARGE SCALE GENOMIC DNA]</scope>
    <source>
        <strain evidence="8">JL</strain>
    </source>
</reference>
<dbReference type="PANTHER" id="PTHR33545:SF9">
    <property type="entry name" value="UPF0750 MEMBRANE PROTEIN YITE"/>
    <property type="match status" value="1"/>
</dbReference>
<dbReference type="CDD" id="cd16380">
    <property type="entry name" value="YitT_C"/>
    <property type="match status" value="1"/>
</dbReference>
<proteinExistence type="predicted"/>
<organism evidence="8">
    <name type="scientific">Tepidanaerobacter syntrophicus</name>
    <dbReference type="NCBI Taxonomy" id="224999"/>
    <lineage>
        <taxon>Bacteria</taxon>
        <taxon>Bacillati</taxon>
        <taxon>Bacillota</taxon>
        <taxon>Clostridia</taxon>
        <taxon>Thermosediminibacterales</taxon>
        <taxon>Tepidanaerobacteraceae</taxon>
        <taxon>Tepidanaerobacter</taxon>
    </lineage>
</organism>
<keyword evidence="4 6" id="KW-1133">Transmembrane helix</keyword>
<keyword evidence="9" id="KW-1185">Reference proteome</keyword>
<dbReference type="InterPro" id="IPR019264">
    <property type="entry name" value="DUF2179"/>
</dbReference>